<gene>
    <name evidence="2" type="ORF">NP493_193g04017</name>
</gene>
<organism evidence="2 3">
    <name type="scientific">Ridgeia piscesae</name>
    <name type="common">Tubeworm</name>
    <dbReference type="NCBI Taxonomy" id="27915"/>
    <lineage>
        <taxon>Eukaryota</taxon>
        <taxon>Metazoa</taxon>
        <taxon>Spiralia</taxon>
        <taxon>Lophotrochozoa</taxon>
        <taxon>Annelida</taxon>
        <taxon>Polychaeta</taxon>
        <taxon>Sedentaria</taxon>
        <taxon>Canalipalpata</taxon>
        <taxon>Sabellida</taxon>
        <taxon>Siboglinidae</taxon>
        <taxon>Ridgeia</taxon>
    </lineage>
</organism>
<sequence length="203" mass="22739">MLVRHLRIVFNESAPSIYEYPSEQSLLDQLPPEKGDFDYIGTEGVDEEDFSQPSATLKSTLGIGTEDAKVKAQTPSRRHIHQIEGTDAKVPEGTAPTVLEHMAKFHRMTQNENFQYWTNVTCYEDRCHMDPVVTVTFCFTPGGLGAYQTRYQESFEWGTVRQSSDTVSPPTRTPVDPEPKTALVEDDDTAGLWAEGATADMLF</sequence>
<name>A0AAD9P242_RIDPI</name>
<feature type="compositionally biased region" description="Polar residues" evidence="1">
    <location>
        <begin position="160"/>
        <end position="170"/>
    </location>
</feature>
<evidence type="ECO:0000313" key="3">
    <source>
        <dbReference type="Proteomes" id="UP001209878"/>
    </source>
</evidence>
<evidence type="ECO:0000313" key="2">
    <source>
        <dbReference type="EMBL" id="KAK2186717.1"/>
    </source>
</evidence>
<dbReference type="AlphaFoldDB" id="A0AAD9P242"/>
<keyword evidence="3" id="KW-1185">Reference proteome</keyword>
<comment type="caution">
    <text evidence="2">The sequence shown here is derived from an EMBL/GenBank/DDBJ whole genome shotgun (WGS) entry which is preliminary data.</text>
</comment>
<reference evidence="2" key="1">
    <citation type="journal article" date="2023" name="Mol. Biol. Evol.">
        <title>Third-Generation Sequencing Reveals the Adaptive Role of the Epigenome in Three Deep-Sea Polychaetes.</title>
        <authorList>
            <person name="Perez M."/>
            <person name="Aroh O."/>
            <person name="Sun Y."/>
            <person name="Lan Y."/>
            <person name="Juniper S.K."/>
            <person name="Young C.R."/>
            <person name="Angers B."/>
            <person name="Qian P.Y."/>
        </authorList>
    </citation>
    <scope>NUCLEOTIDE SEQUENCE</scope>
    <source>
        <strain evidence="2">R07B-5</strain>
    </source>
</reference>
<accession>A0AAD9P242</accession>
<feature type="region of interest" description="Disordered" evidence="1">
    <location>
        <begin position="160"/>
        <end position="181"/>
    </location>
</feature>
<protein>
    <submittedName>
        <fullName evidence="2">Uncharacterized protein</fullName>
    </submittedName>
</protein>
<proteinExistence type="predicted"/>
<dbReference type="Proteomes" id="UP001209878">
    <property type="component" value="Unassembled WGS sequence"/>
</dbReference>
<evidence type="ECO:0000256" key="1">
    <source>
        <dbReference type="SAM" id="MobiDB-lite"/>
    </source>
</evidence>
<dbReference type="EMBL" id="JAODUO010000191">
    <property type="protein sequence ID" value="KAK2186717.1"/>
    <property type="molecule type" value="Genomic_DNA"/>
</dbReference>